<sequence length="252" mass="26086">MGAFTGKCVIVTGAAGGIGTALSERFATGGASLVLADTNDEGLAKLAAKLEGDHAAPVITSVGDLSTQEAAEQMVRQAVSVFGRLDVLVNNAGGGVIRPTLSHTEETLQATINRNLWSALRSTLAALPVMLEAGKGRVIFIGADSVRNGLEDHAMYNAAKGGVHALAGSLSREFGKQGVTFNVVAPPAVRSPEFERFLREQPELTQRFVSQIPMGRPAEMSEVAALVEFLAGDEAGFINGQVVGVNGGSTLA</sequence>
<dbReference type="Pfam" id="PF13561">
    <property type="entry name" value="adh_short_C2"/>
    <property type="match status" value="1"/>
</dbReference>
<evidence type="ECO:0000313" key="4">
    <source>
        <dbReference type="Proteomes" id="UP000199601"/>
    </source>
</evidence>
<evidence type="ECO:0000313" key="3">
    <source>
        <dbReference type="EMBL" id="CQD18648.1"/>
    </source>
</evidence>
<keyword evidence="4" id="KW-1185">Reference proteome</keyword>
<evidence type="ECO:0000256" key="2">
    <source>
        <dbReference type="ARBA" id="ARBA00023002"/>
    </source>
</evidence>
<dbReference type="AlphaFoldDB" id="A0A0U1DMQ5"/>
<dbReference type="Proteomes" id="UP000199601">
    <property type="component" value="Unassembled WGS sequence"/>
</dbReference>
<accession>A0A0U1DMQ5</accession>
<dbReference type="PANTHER" id="PTHR43639">
    <property type="entry name" value="OXIDOREDUCTASE, SHORT-CHAIN DEHYDROGENASE/REDUCTASE FAMILY (AFU_ORTHOLOGUE AFUA_5G02870)"/>
    <property type="match status" value="1"/>
</dbReference>
<dbReference type="RefSeq" id="WP_090422635.1">
    <property type="nucleotide sequence ID" value="NZ_CTEC01000002.1"/>
</dbReference>
<organism evidence="3 4">
    <name type="scientific">Mycobacterium europaeum</name>
    <dbReference type="NCBI Taxonomy" id="761804"/>
    <lineage>
        <taxon>Bacteria</taxon>
        <taxon>Bacillati</taxon>
        <taxon>Actinomycetota</taxon>
        <taxon>Actinomycetes</taxon>
        <taxon>Mycobacteriales</taxon>
        <taxon>Mycobacteriaceae</taxon>
        <taxon>Mycobacterium</taxon>
        <taxon>Mycobacterium simiae complex</taxon>
    </lineage>
</organism>
<dbReference type="InterPro" id="IPR036291">
    <property type="entry name" value="NAD(P)-bd_dom_sf"/>
</dbReference>
<dbReference type="GO" id="GO:0016491">
    <property type="term" value="F:oxidoreductase activity"/>
    <property type="evidence" value="ECO:0007669"/>
    <property type="project" value="UniProtKB-KW"/>
</dbReference>
<dbReference type="PANTHER" id="PTHR43639:SF1">
    <property type="entry name" value="SHORT-CHAIN DEHYDROGENASE_REDUCTASE FAMILY PROTEIN"/>
    <property type="match status" value="1"/>
</dbReference>
<dbReference type="Gene3D" id="3.40.50.720">
    <property type="entry name" value="NAD(P)-binding Rossmann-like Domain"/>
    <property type="match status" value="1"/>
</dbReference>
<dbReference type="PRINTS" id="PR00080">
    <property type="entry name" value="SDRFAMILY"/>
</dbReference>
<dbReference type="InterPro" id="IPR002347">
    <property type="entry name" value="SDR_fam"/>
</dbReference>
<comment type="similarity">
    <text evidence="1">Belongs to the short-chain dehydrogenases/reductases (SDR) family.</text>
</comment>
<name>A0A0U1DMQ5_9MYCO</name>
<proteinExistence type="inferred from homology"/>
<dbReference type="FunFam" id="3.40.50.720:FF:000084">
    <property type="entry name" value="Short-chain dehydrogenase reductase"/>
    <property type="match status" value="1"/>
</dbReference>
<keyword evidence="2" id="KW-0560">Oxidoreductase</keyword>
<dbReference type="PROSITE" id="PS00061">
    <property type="entry name" value="ADH_SHORT"/>
    <property type="match status" value="1"/>
</dbReference>
<dbReference type="SUPFAM" id="SSF51735">
    <property type="entry name" value="NAD(P)-binding Rossmann-fold domains"/>
    <property type="match status" value="1"/>
</dbReference>
<protein>
    <submittedName>
        <fullName evidence="3">Short chain dehydrogenase</fullName>
    </submittedName>
</protein>
<evidence type="ECO:0000256" key="1">
    <source>
        <dbReference type="ARBA" id="ARBA00006484"/>
    </source>
</evidence>
<gene>
    <name evidence="3" type="ORF">BN000_04257</name>
</gene>
<dbReference type="PRINTS" id="PR00081">
    <property type="entry name" value="GDHRDH"/>
</dbReference>
<dbReference type="InterPro" id="IPR020904">
    <property type="entry name" value="Sc_DH/Rdtase_CS"/>
</dbReference>
<dbReference type="EMBL" id="CTEC01000002">
    <property type="protein sequence ID" value="CQD18648.1"/>
    <property type="molecule type" value="Genomic_DNA"/>
</dbReference>
<reference evidence="4" key="1">
    <citation type="submission" date="2015-03" db="EMBL/GenBank/DDBJ databases">
        <authorList>
            <person name="Urmite Genomes"/>
        </authorList>
    </citation>
    <scope>NUCLEOTIDE SEQUENCE [LARGE SCALE GENOMIC DNA]</scope>
    <source>
        <strain evidence="4">CSUR P1344</strain>
    </source>
</reference>